<name>A0A937F948_9BACT</name>
<keyword evidence="1" id="KW-1133">Transmembrane helix</keyword>
<dbReference type="InterPro" id="IPR037185">
    <property type="entry name" value="EmrE-like"/>
</dbReference>
<feature type="transmembrane region" description="Helical" evidence="1">
    <location>
        <begin position="111"/>
        <end position="128"/>
    </location>
</feature>
<feature type="domain" description="EamA" evidence="2">
    <location>
        <begin position="4"/>
        <end position="127"/>
    </location>
</feature>
<feature type="transmembrane region" description="Helical" evidence="1">
    <location>
        <begin position="201"/>
        <end position="220"/>
    </location>
</feature>
<dbReference type="PANTHER" id="PTHR22911">
    <property type="entry name" value="ACYL-MALONYL CONDENSING ENZYME-RELATED"/>
    <property type="match status" value="1"/>
</dbReference>
<gene>
    <name evidence="3" type="ORF">JL102_15215</name>
</gene>
<feature type="transmembrane region" description="Helical" evidence="1">
    <location>
        <begin position="83"/>
        <end position="104"/>
    </location>
</feature>
<sequence length="277" mass="31004">MLNVTMIIMSTSGALGRYIDMTPAATIWWRCILGAAFLYTFCKWKKVNIKINWAHDGWSLIIASLLMGAHWLTYFYALKLSNVAIGMLSLFTYPVITAFLEPIILKTKFELTHILLALLVLIGIYFLAPEFNLENDTTLGIIFGVASSIFYTLRNLLLKKKVERYAGTTLMLYQIIIIACVLWPVFFFYDITTIQTEWKATVALALITTAIGHTLFVSSLKKFSVTTVSIISGTQPIYGILLGFLFLNEVPQSTTIIGGALILTTVIIESTRTKKTS</sequence>
<accession>A0A937F948</accession>
<dbReference type="SUPFAM" id="SSF103481">
    <property type="entry name" value="Multidrug resistance efflux transporter EmrE"/>
    <property type="match status" value="2"/>
</dbReference>
<evidence type="ECO:0000313" key="3">
    <source>
        <dbReference type="EMBL" id="MBL3657496.1"/>
    </source>
</evidence>
<proteinExistence type="predicted"/>
<dbReference type="Pfam" id="PF00892">
    <property type="entry name" value="EamA"/>
    <property type="match status" value="2"/>
</dbReference>
<feature type="domain" description="EamA" evidence="2">
    <location>
        <begin position="139"/>
        <end position="268"/>
    </location>
</feature>
<dbReference type="AlphaFoldDB" id="A0A937F948"/>
<dbReference type="PANTHER" id="PTHR22911:SF79">
    <property type="entry name" value="MOBA-LIKE NTP TRANSFERASE DOMAIN-CONTAINING PROTEIN"/>
    <property type="match status" value="1"/>
</dbReference>
<protein>
    <submittedName>
        <fullName evidence="3">EamA family transporter</fullName>
    </submittedName>
</protein>
<feature type="transmembrane region" description="Helical" evidence="1">
    <location>
        <begin position="170"/>
        <end position="189"/>
    </location>
</feature>
<reference evidence="3" key="1">
    <citation type="submission" date="2021-01" db="EMBL/GenBank/DDBJ databases">
        <title>Fulvivirga kasyanovii gen. nov., sp nov., a novel member of the phylum Bacteroidetes isolated from seawater in a mussel farm.</title>
        <authorList>
            <person name="Zhao L.-H."/>
            <person name="Wang Z.-J."/>
        </authorList>
    </citation>
    <scope>NUCLEOTIDE SEQUENCE</scope>
    <source>
        <strain evidence="3">2943</strain>
    </source>
</reference>
<dbReference type="GO" id="GO:0016020">
    <property type="term" value="C:membrane"/>
    <property type="evidence" value="ECO:0007669"/>
    <property type="project" value="InterPro"/>
</dbReference>
<evidence type="ECO:0000256" key="1">
    <source>
        <dbReference type="SAM" id="Phobius"/>
    </source>
</evidence>
<dbReference type="EMBL" id="JAESIY010000008">
    <property type="protein sequence ID" value="MBL3657496.1"/>
    <property type="molecule type" value="Genomic_DNA"/>
</dbReference>
<evidence type="ECO:0000313" key="4">
    <source>
        <dbReference type="Proteomes" id="UP000659388"/>
    </source>
</evidence>
<keyword evidence="1" id="KW-0812">Transmembrane</keyword>
<comment type="caution">
    <text evidence="3">The sequence shown here is derived from an EMBL/GenBank/DDBJ whole genome shotgun (WGS) entry which is preliminary data.</text>
</comment>
<evidence type="ECO:0000259" key="2">
    <source>
        <dbReference type="Pfam" id="PF00892"/>
    </source>
</evidence>
<organism evidence="3 4">
    <name type="scientific">Fulvivirga sediminis</name>
    <dbReference type="NCBI Taxonomy" id="2803949"/>
    <lineage>
        <taxon>Bacteria</taxon>
        <taxon>Pseudomonadati</taxon>
        <taxon>Bacteroidota</taxon>
        <taxon>Cytophagia</taxon>
        <taxon>Cytophagales</taxon>
        <taxon>Fulvivirgaceae</taxon>
        <taxon>Fulvivirga</taxon>
    </lineage>
</organism>
<dbReference type="InterPro" id="IPR000620">
    <property type="entry name" value="EamA_dom"/>
</dbReference>
<feature type="transmembrane region" description="Helical" evidence="1">
    <location>
        <begin position="253"/>
        <end position="271"/>
    </location>
</feature>
<keyword evidence="1" id="KW-0472">Membrane</keyword>
<feature type="transmembrane region" description="Helical" evidence="1">
    <location>
        <begin position="140"/>
        <end position="158"/>
    </location>
</feature>
<keyword evidence="4" id="KW-1185">Reference proteome</keyword>
<feature type="transmembrane region" description="Helical" evidence="1">
    <location>
        <begin position="227"/>
        <end position="247"/>
    </location>
</feature>
<feature type="transmembrane region" description="Helical" evidence="1">
    <location>
        <begin position="57"/>
        <end position="77"/>
    </location>
</feature>
<dbReference type="Proteomes" id="UP000659388">
    <property type="component" value="Unassembled WGS sequence"/>
</dbReference>